<dbReference type="AlphaFoldDB" id="A0AAE4CKU0"/>
<evidence type="ECO:0000313" key="2">
    <source>
        <dbReference type="Proteomes" id="UP001180845"/>
    </source>
</evidence>
<comment type="caution">
    <text evidence="1">The sequence shown here is derived from an EMBL/GenBank/DDBJ whole genome shotgun (WGS) entry which is preliminary data.</text>
</comment>
<organism evidence="1 2">
    <name type="scientific">Haloactinomyces albus</name>
    <dbReference type="NCBI Taxonomy" id="1352928"/>
    <lineage>
        <taxon>Bacteria</taxon>
        <taxon>Bacillati</taxon>
        <taxon>Actinomycetota</taxon>
        <taxon>Actinomycetes</taxon>
        <taxon>Actinopolysporales</taxon>
        <taxon>Actinopolysporaceae</taxon>
        <taxon>Haloactinomyces</taxon>
    </lineage>
</organism>
<keyword evidence="2" id="KW-1185">Reference proteome</keyword>
<reference evidence="1" key="1">
    <citation type="submission" date="2023-07" db="EMBL/GenBank/DDBJ databases">
        <title>Sequencing the genomes of 1000 actinobacteria strains.</title>
        <authorList>
            <person name="Klenk H.-P."/>
        </authorList>
    </citation>
    <scope>NUCLEOTIDE SEQUENCE</scope>
    <source>
        <strain evidence="1">DSM 45977</strain>
    </source>
</reference>
<accession>A0AAE4CKU0</accession>
<name>A0AAE4CKU0_9ACTN</name>
<gene>
    <name evidence="1" type="ORF">JOF55_001285</name>
</gene>
<dbReference type="Proteomes" id="UP001180845">
    <property type="component" value="Unassembled WGS sequence"/>
</dbReference>
<protein>
    <submittedName>
        <fullName evidence="1">Uncharacterized protein</fullName>
    </submittedName>
</protein>
<sequence>MEINENAGVQRCLALLTEKPVLVHNTIQVGEEFC</sequence>
<dbReference type="EMBL" id="JAVDXW010000001">
    <property type="protein sequence ID" value="MDR7301104.1"/>
    <property type="molecule type" value="Genomic_DNA"/>
</dbReference>
<proteinExistence type="predicted"/>
<evidence type="ECO:0000313" key="1">
    <source>
        <dbReference type="EMBL" id="MDR7301104.1"/>
    </source>
</evidence>